<organism evidence="3 4">
    <name type="scientific">Pasteurella bettyae CCUG 2042</name>
    <dbReference type="NCBI Taxonomy" id="1095749"/>
    <lineage>
        <taxon>Bacteria</taxon>
        <taxon>Pseudomonadati</taxon>
        <taxon>Pseudomonadota</taxon>
        <taxon>Gammaproteobacteria</taxon>
        <taxon>Pasteurellales</taxon>
        <taxon>Pasteurellaceae</taxon>
        <taxon>Pasteurella</taxon>
    </lineage>
</organism>
<proteinExistence type="predicted"/>
<feature type="transmembrane region" description="Helical" evidence="1">
    <location>
        <begin position="179"/>
        <end position="195"/>
    </location>
</feature>
<dbReference type="EMBL" id="AJSX01000033">
    <property type="protein sequence ID" value="EIJ69047.1"/>
    <property type="molecule type" value="Genomic_DNA"/>
</dbReference>
<feature type="transmembrane region" description="Helical" evidence="1">
    <location>
        <begin position="202"/>
        <end position="219"/>
    </location>
</feature>
<protein>
    <submittedName>
        <fullName evidence="3">CAAX amino terminal protease self-immunity</fullName>
    </submittedName>
</protein>
<comment type="caution">
    <text evidence="3">The sequence shown here is derived from an EMBL/GenBank/DDBJ whole genome shotgun (WGS) entry which is preliminary data.</text>
</comment>
<feature type="transmembrane region" description="Helical" evidence="1">
    <location>
        <begin position="83"/>
        <end position="107"/>
    </location>
</feature>
<dbReference type="AlphaFoldDB" id="I3DBF4"/>
<keyword evidence="3" id="KW-0378">Hydrolase</keyword>
<dbReference type="Proteomes" id="UP000006457">
    <property type="component" value="Unassembled WGS sequence"/>
</dbReference>
<keyword evidence="1" id="KW-0472">Membrane</keyword>
<feature type="transmembrane region" description="Helical" evidence="1">
    <location>
        <begin position="127"/>
        <end position="146"/>
    </location>
</feature>
<keyword evidence="4" id="KW-1185">Reference proteome</keyword>
<name>I3DBF4_9PAST</name>
<reference evidence="3 4" key="1">
    <citation type="submission" date="2012-03" db="EMBL/GenBank/DDBJ databases">
        <authorList>
            <person name="Harkins D.M."/>
            <person name="Madupu R."/>
            <person name="Durkin A.S."/>
            <person name="Torralba M."/>
            <person name="Methe B."/>
            <person name="Sutton G.G."/>
            <person name="Nelson K.E."/>
        </authorList>
    </citation>
    <scope>NUCLEOTIDE SEQUENCE [LARGE SCALE GENOMIC DNA]</scope>
    <source>
        <strain evidence="3 4">CCUG 2042</strain>
    </source>
</reference>
<dbReference type="PATRIC" id="fig|1095749.3.peg.1330"/>
<keyword evidence="1" id="KW-0812">Transmembrane</keyword>
<dbReference type="RefSeq" id="WP_005760785.1">
    <property type="nucleotide sequence ID" value="NZ_AJSX01000033.1"/>
</dbReference>
<keyword evidence="1" id="KW-1133">Transmembrane helix</keyword>
<dbReference type="Pfam" id="PF02517">
    <property type="entry name" value="Rce1-like"/>
    <property type="match status" value="1"/>
</dbReference>
<feature type="domain" description="CAAX prenyl protease 2/Lysostaphin resistance protein A-like" evidence="2">
    <location>
        <begin position="129"/>
        <end position="215"/>
    </location>
</feature>
<dbReference type="eggNOG" id="ENOG502ZAUA">
    <property type="taxonomic scope" value="Bacteria"/>
</dbReference>
<dbReference type="InterPro" id="IPR003675">
    <property type="entry name" value="Rce1/LyrA-like_dom"/>
</dbReference>
<feature type="transmembrane region" description="Helical" evidence="1">
    <location>
        <begin position="52"/>
        <end position="71"/>
    </location>
</feature>
<sequence length="221" mass="25403">MKKTTLNLIDILLLTLIFFGSSIYASLEQYLSLQQAGLESPTDLNLNSEDNYSLLVFELFSLCIAFAYLWWRHFDFKQLNFSINKLTLPLALLFILLAGGIDHLFYMLIFPTENNVDVSSYAELQPYLSFSLIAAAILNGFYEELYFLGLMFTVPKKWLPYVIIFGLVIRFLFHTYQGLFAATTVTLFGLIFVLLRLRFSTLLPFMLAHAFFDVFGLGLPF</sequence>
<keyword evidence="3" id="KW-0645">Protease</keyword>
<feature type="transmembrane region" description="Helical" evidence="1">
    <location>
        <begin position="12"/>
        <end position="32"/>
    </location>
</feature>
<gene>
    <name evidence="3" type="ORF">HMPREF1052_0393</name>
</gene>
<evidence type="ECO:0000313" key="3">
    <source>
        <dbReference type="EMBL" id="EIJ69047.1"/>
    </source>
</evidence>
<dbReference type="GO" id="GO:0004175">
    <property type="term" value="F:endopeptidase activity"/>
    <property type="evidence" value="ECO:0007669"/>
    <property type="project" value="UniProtKB-ARBA"/>
</dbReference>
<feature type="transmembrane region" description="Helical" evidence="1">
    <location>
        <begin position="158"/>
        <end position="173"/>
    </location>
</feature>
<evidence type="ECO:0000256" key="1">
    <source>
        <dbReference type="SAM" id="Phobius"/>
    </source>
</evidence>
<dbReference type="OrthoDB" id="95797at2"/>
<accession>I3DBF4</accession>
<evidence type="ECO:0000313" key="4">
    <source>
        <dbReference type="Proteomes" id="UP000006457"/>
    </source>
</evidence>
<dbReference type="GO" id="GO:0006508">
    <property type="term" value="P:proteolysis"/>
    <property type="evidence" value="ECO:0007669"/>
    <property type="project" value="UniProtKB-KW"/>
</dbReference>
<evidence type="ECO:0000259" key="2">
    <source>
        <dbReference type="Pfam" id="PF02517"/>
    </source>
</evidence>
<dbReference type="GO" id="GO:0080120">
    <property type="term" value="P:CAAX-box protein maturation"/>
    <property type="evidence" value="ECO:0007669"/>
    <property type="project" value="UniProtKB-ARBA"/>
</dbReference>